<evidence type="ECO:0000259" key="19">
    <source>
        <dbReference type="PROSITE" id="PS51986"/>
    </source>
</evidence>
<accession>A0AAW4WZY7</accession>
<dbReference type="AlphaFoldDB" id="A0AAW4WZY7"/>
<feature type="binding site" evidence="14">
    <location>
        <position position="134"/>
    </location>
    <ligand>
        <name>Mg(2+)</name>
        <dbReference type="ChEBI" id="CHEBI:18420"/>
        <label>1</label>
    </ligand>
</feature>
<evidence type="ECO:0000256" key="6">
    <source>
        <dbReference type="ARBA" id="ARBA00022598"/>
    </source>
</evidence>
<evidence type="ECO:0000256" key="8">
    <source>
        <dbReference type="ARBA" id="ARBA00022741"/>
    </source>
</evidence>
<feature type="binding site" evidence="12">
    <location>
        <position position="298"/>
    </location>
    <ligand>
        <name>L-glutamate</name>
        <dbReference type="ChEBI" id="CHEBI:29985"/>
    </ligand>
</feature>
<feature type="binding site" evidence="14">
    <location>
        <position position="132"/>
    </location>
    <ligand>
        <name>Mg(2+)</name>
        <dbReference type="ChEBI" id="CHEBI:18420"/>
        <label>1</label>
    </ligand>
</feature>
<dbReference type="Pfam" id="PF00120">
    <property type="entry name" value="Gln-synt_C"/>
    <property type="match status" value="1"/>
</dbReference>
<dbReference type="SUPFAM" id="SSF54368">
    <property type="entry name" value="Glutamine synthetase, N-terminal domain"/>
    <property type="match status" value="1"/>
</dbReference>
<organism evidence="21 22">
    <name type="scientific">Halanaerobium polyolivorans</name>
    <dbReference type="NCBI Taxonomy" id="2886943"/>
    <lineage>
        <taxon>Bacteria</taxon>
        <taxon>Bacillati</taxon>
        <taxon>Bacillota</taxon>
        <taxon>Clostridia</taxon>
        <taxon>Halanaerobiales</taxon>
        <taxon>Halanaerobiaceae</taxon>
        <taxon>Halanaerobium</taxon>
    </lineage>
</organism>
<dbReference type="InterPro" id="IPR027302">
    <property type="entry name" value="Gln_synth_N_conserv_site"/>
</dbReference>
<dbReference type="SUPFAM" id="SSF55931">
    <property type="entry name" value="Glutamine synthetase/guanido kinase"/>
    <property type="match status" value="1"/>
</dbReference>
<dbReference type="EMBL" id="JAJFAT010000001">
    <property type="protein sequence ID" value="MCC3144016.1"/>
    <property type="molecule type" value="Genomic_DNA"/>
</dbReference>
<dbReference type="PROSITE" id="PS51987">
    <property type="entry name" value="GS_CATALYTIC"/>
    <property type="match status" value="1"/>
</dbReference>
<feature type="binding site" evidence="13">
    <location>
        <position position="184"/>
    </location>
    <ligand>
        <name>ATP</name>
        <dbReference type="ChEBI" id="CHEBI:30616"/>
    </ligand>
</feature>
<dbReference type="GO" id="GO:0006542">
    <property type="term" value="P:glutamine biosynthetic process"/>
    <property type="evidence" value="ECO:0007669"/>
    <property type="project" value="InterPro"/>
</dbReference>
<evidence type="ECO:0000256" key="10">
    <source>
        <dbReference type="ARBA" id="ARBA00022842"/>
    </source>
</evidence>
<keyword evidence="7 14" id="KW-0479">Metal-binding</keyword>
<comment type="cofactor">
    <cofactor evidence="14">
        <name>Mg(2+)</name>
        <dbReference type="ChEBI" id="CHEBI:18420"/>
    </cofactor>
    <text evidence="14">Binds 2 Mg(2+) ions per subunit.</text>
</comment>
<gene>
    <name evidence="21" type="primary">glnA</name>
    <name evidence="21" type="ORF">LJ207_01590</name>
</gene>
<evidence type="ECO:0000256" key="13">
    <source>
        <dbReference type="PIRSR" id="PIRSR604809-2"/>
    </source>
</evidence>
<evidence type="ECO:0000256" key="14">
    <source>
        <dbReference type="PIRSR" id="PIRSR604809-3"/>
    </source>
</evidence>
<evidence type="ECO:0000256" key="12">
    <source>
        <dbReference type="PIRSR" id="PIRSR604809-1"/>
    </source>
</evidence>
<evidence type="ECO:0000256" key="3">
    <source>
        <dbReference type="ARBA" id="ARBA00012937"/>
    </source>
</evidence>
<dbReference type="NCBIfam" id="TIGR00653">
    <property type="entry name" value="GlnA"/>
    <property type="match status" value="1"/>
</dbReference>
<evidence type="ECO:0000256" key="15">
    <source>
        <dbReference type="PIRSR" id="PIRSR604809-50"/>
    </source>
</evidence>
<keyword evidence="22" id="KW-1185">Reference proteome</keyword>
<evidence type="ECO:0000256" key="5">
    <source>
        <dbReference type="ARBA" id="ARBA00022490"/>
    </source>
</evidence>
<feature type="binding site" evidence="14">
    <location>
        <position position="333"/>
    </location>
    <ligand>
        <name>Mg(2+)</name>
        <dbReference type="ChEBI" id="CHEBI:18420"/>
        <label>1</label>
    </ligand>
</feature>
<feature type="domain" description="GS beta-grasp" evidence="19">
    <location>
        <begin position="16"/>
        <end position="102"/>
    </location>
</feature>
<evidence type="ECO:0000313" key="21">
    <source>
        <dbReference type="EMBL" id="MCC3144016.1"/>
    </source>
</evidence>
<dbReference type="PANTHER" id="PTHR43785:SF12">
    <property type="entry name" value="TYPE-1 GLUTAMINE SYNTHETASE 2"/>
    <property type="match status" value="1"/>
</dbReference>
<dbReference type="InterPro" id="IPR027303">
    <property type="entry name" value="Gln_synth_gly_rich_site"/>
</dbReference>
<evidence type="ECO:0000256" key="9">
    <source>
        <dbReference type="ARBA" id="ARBA00022840"/>
    </source>
</evidence>
<feature type="binding site" evidence="12">
    <location>
        <position position="335"/>
    </location>
    <ligand>
        <name>L-glutamate</name>
        <dbReference type="ChEBI" id="CHEBI:29985"/>
    </ligand>
</feature>
<dbReference type="PROSITE" id="PS00181">
    <property type="entry name" value="GLNA_ATP"/>
    <property type="match status" value="1"/>
</dbReference>
<keyword evidence="9 13" id="KW-0067">ATP-binding</keyword>
<keyword evidence="15" id="KW-0597">Phosphoprotein</keyword>
<feature type="domain" description="GS catalytic" evidence="20">
    <location>
        <begin position="109"/>
        <end position="444"/>
    </location>
</feature>
<feature type="binding site" evidence="13">
    <location>
        <begin position="247"/>
        <end position="249"/>
    </location>
    <ligand>
        <name>ATP</name>
        <dbReference type="ChEBI" id="CHEBI:30616"/>
    </ligand>
</feature>
<proteinExistence type="inferred from homology"/>
<dbReference type="GO" id="GO:0046872">
    <property type="term" value="F:metal ion binding"/>
    <property type="evidence" value="ECO:0007669"/>
    <property type="project" value="UniProtKB-KW"/>
</dbReference>
<evidence type="ECO:0000313" key="22">
    <source>
        <dbReference type="Proteomes" id="UP001199296"/>
    </source>
</evidence>
<dbReference type="InterPro" id="IPR014746">
    <property type="entry name" value="Gln_synth/guanido_kin_cat_dom"/>
</dbReference>
<evidence type="ECO:0000256" key="4">
    <source>
        <dbReference type="ARBA" id="ARBA00021364"/>
    </source>
</evidence>
<comment type="catalytic activity">
    <reaction evidence="11 18">
        <text>L-glutamate + NH4(+) + ATP = L-glutamine + ADP + phosphate + H(+)</text>
        <dbReference type="Rhea" id="RHEA:16169"/>
        <dbReference type="ChEBI" id="CHEBI:15378"/>
        <dbReference type="ChEBI" id="CHEBI:28938"/>
        <dbReference type="ChEBI" id="CHEBI:29985"/>
        <dbReference type="ChEBI" id="CHEBI:30616"/>
        <dbReference type="ChEBI" id="CHEBI:43474"/>
        <dbReference type="ChEBI" id="CHEBI:58359"/>
        <dbReference type="ChEBI" id="CHEBI:456216"/>
        <dbReference type="EC" id="6.3.1.2"/>
    </reaction>
</comment>
<feature type="binding site" evidence="12">
    <location>
        <position position="304"/>
    </location>
    <ligand>
        <name>L-glutamate</name>
        <dbReference type="ChEBI" id="CHEBI:29985"/>
    </ligand>
</feature>
<dbReference type="Pfam" id="PF03951">
    <property type="entry name" value="Gln-synt_N"/>
    <property type="match status" value="1"/>
</dbReference>
<dbReference type="RefSeq" id="WP_229343446.1">
    <property type="nucleotide sequence ID" value="NZ_JAJFAT010000001.1"/>
</dbReference>
<dbReference type="InterPro" id="IPR036651">
    <property type="entry name" value="Gln_synt_N_sf"/>
</dbReference>
<feature type="binding site" evidence="13">
    <location>
        <begin position="199"/>
        <end position="201"/>
    </location>
    <ligand>
        <name>ATP</name>
        <dbReference type="ChEBI" id="CHEBI:30616"/>
    </ligand>
</feature>
<dbReference type="FunFam" id="3.10.20.70:FF:000005">
    <property type="entry name" value="Glutamine synthetase"/>
    <property type="match status" value="1"/>
</dbReference>
<dbReference type="PROSITE" id="PS00180">
    <property type="entry name" value="GLNA_1"/>
    <property type="match status" value="1"/>
</dbReference>
<comment type="caution">
    <text evidence="21">The sequence shown here is derived from an EMBL/GenBank/DDBJ whole genome shotgun (WGS) entry which is preliminary data.</text>
</comment>
<evidence type="ECO:0000256" key="7">
    <source>
        <dbReference type="ARBA" id="ARBA00022723"/>
    </source>
</evidence>
<protein>
    <recommendedName>
        <fullName evidence="4 18">Glutamine synthetase</fullName>
        <ecNumber evidence="3 18">6.3.1.2</ecNumber>
    </recommendedName>
</protein>
<keyword evidence="10 14" id="KW-0460">Magnesium</keyword>
<feature type="binding site" evidence="14">
    <location>
        <position position="245"/>
    </location>
    <ligand>
        <name>Mg(2+)</name>
        <dbReference type="ChEBI" id="CHEBI:18420"/>
        <label>1</label>
    </ligand>
</feature>
<feature type="binding site" evidence="12">
    <location>
        <begin position="240"/>
        <end position="241"/>
    </location>
    <ligand>
        <name>L-glutamate</name>
        <dbReference type="ChEBI" id="CHEBI:29985"/>
    </ligand>
</feature>
<sequence>MSTLTKTDILKMAEEKNVKFIRMQFTDILGIVKNVAITVNQLEDALDNKIMFDGSSVDGFTRIQESDMYLRPDYDTFTIFPWRPEEGGSVARLICDVYTPTGEPFSGGPRNVLKKALEEAEEMGYEMNVGPEPEFFLFQLDENGEATTVTQDNGGYFDLGPVDKGINARRSIVLALEEMGFEVEASHHEVAPGQHEIDFKYAPALRTADNIATFKFVTKSIAHQHGLHATFMPKPIFGENGSGMHVHQSLFKNGENVFYDENDRLGLSKTAYHYIGGILKHARAIAAITNPTINSYKRLVPGYEAPVYVAWSSANRSALIRIPAARGNGTRLELRNPDPTANPYLAIAVMLKAGLDGIKNEIEPPAEVLENIYEMTPERKEELQIESLPSNINEAVEILAGDELIKATLGKHVYEHFVIAKKAEWDSYRTQVSNWELEQYLNTF</sequence>
<dbReference type="FunFam" id="3.30.590.10:FF:000003">
    <property type="entry name" value="Glutamine synthetase 2"/>
    <property type="match status" value="1"/>
</dbReference>
<dbReference type="Proteomes" id="UP001199296">
    <property type="component" value="Unassembled WGS sequence"/>
</dbReference>
<evidence type="ECO:0000259" key="20">
    <source>
        <dbReference type="PROSITE" id="PS51987"/>
    </source>
</evidence>
<dbReference type="GO" id="GO:0005524">
    <property type="term" value="F:ATP binding"/>
    <property type="evidence" value="ECO:0007669"/>
    <property type="project" value="UniProtKB-KW"/>
</dbReference>
<reference evidence="21 22" key="1">
    <citation type="submission" date="2021-10" db="EMBL/GenBank/DDBJ databases">
        <authorList>
            <person name="Grouzdev D.S."/>
            <person name="Pantiukh K.S."/>
            <person name="Krutkina M.S."/>
        </authorList>
    </citation>
    <scope>NUCLEOTIDE SEQUENCE [LARGE SCALE GENOMIC DNA]</scope>
    <source>
        <strain evidence="21 22">Z-7514</strain>
    </source>
</reference>
<evidence type="ECO:0000256" key="1">
    <source>
        <dbReference type="ARBA" id="ARBA00004496"/>
    </source>
</evidence>
<feature type="binding site" evidence="14">
    <location>
        <position position="196"/>
    </location>
    <ligand>
        <name>Mg(2+)</name>
        <dbReference type="ChEBI" id="CHEBI:18420"/>
        <label>1</label>
    </ligand>
</feature>
<feature type="binding site" evidence="12">
    <location>
        <position position="316"/>
    </location>
    <ligand>
        <name>L-glutamate</name>
        <dbReference type="ChEBI" id="CHEBI:29985"/>
    </ligand>
</feature>
<dbReference type="Gene3D" id="3.10.20.70">
    <property type="entry name" value="Glutamine synthetase, N-terminal domain"/>
    <property type="match status" value="1"/>
</dbReference>
<dbReference type="EC" id="6.3.1.2" evidence="3 18"/>
<dbReference type="Gene3D" id="3.30.590.10">
    <property type="entry name" value="Glutamine synthetase/guanido kinase, catalytic domain"/>
    <property type="match status" value="1"/>
</dbReference>
<keyword evidence="6 18" id="KW-0436">Ligase</keyword>
<keyword evidence="8 13" id="KW-0547">Nucleotide-binding</keyword>
<evidence type="ECO:0000256" key="11">
    <source>
        <dbReference type="ARBA" id="ARBA00049436"/>
    </source>
</evidence>
<dbReference type="PANTHER" id="PTHR43785">
    <property type="entry name" value="GAMMA-GLUTAMYLPUTRESCINE SYNTHETASE"/>
    <property type="match status" value="1"/>
</dbReference>
<name>A0AAW4WZY7_9FIRM</name>
<feature type="binding site" evidence="13">
    <location>
        <position position="316"/>
    </location>
    <ligand>
        <name>ATP</name>
        <dbReference type="ChEBI" id="CHEBI:30616"/>
    </ligand>
</feature>
<keyword evidence="5" id="KW-0963">Cytoplasm</keyword>
<dbReference type="InterPro" id="IPR004809">
    <property type="entry name" value="Gln_synth_I"/>
</dbReference>
<dbReference type="PROSITE" id="PS51986">
    <property type="entry name" value="GS_BETA_GRASP"/>
    <property type="match status" value="1"/>
</dbReference>
<dbReference type="InterPro" id="IPR008146">
    <property type="entry name" value="Gln_synth_cat_dom"/>
</dbReference>
<evidence type="ECO:0000256" key="16">
    <source>
        <dbReference type="PROSITE-ProRule" id="PRU01330"/>
    </source>
</evidence>
<dbReference type="GO" id="GO:0004356">
    <property type="term" value="F:glutamine synthetase activity"/>
    <property type="evidence" value="ECO:0007669"/>
    <property type="project" value="UniProtKB-EC"/>
</dbReference>
<dbReference type="InterPro" id="IPR008147">
    <property type="entry name" value="Gln_synt_N"/>
</dbReference>
<comment type="subcellular location">
    <subcellularLocation>
        <location evidence="1">Cytoplasm</location>
    </subcellularLocation>
</comment>
<evidence type="ECO:0000256" key="2">
    <source>
        <dbReference type="ARBA" id="ARBA00009897"/>
    </source>
</evidence>
<feature type="modified residue" description="O-AMP-tyrosine" evidence="15">
    <location>
        <position position="373"/>
    </location>
</feature>
<dbReference type="SMART" id="SM01230">
    <property type="entry name" value="Gln-synt_C"/>
    <property type="match status" value="1"/>
</dbReference>
<dbReference type="GO" id="GO:0005737">
    <property type="term" value="C:cytoplasm"/>
    <property type="evidence" value="ECO:0007669"/>
    <property type="project" value="UniProtKB-SubCell"/>
</dbReference>
<feature type="binding site" evidence="14">
    <location>
        <position position="189"/>
    </location>
    <ligand>
        <name>Mg(2+)</name>
        <dbReference type="ChEBI" id="CHEBI:18420"/>
        <label>1</label>
    </ligand>
</feature>
<evidence type="ECO:0000256" key="17">
    <source>
        <dbReference type="RuleBase" id="RU000384"/>
    </source>
</evidence>
<comment type="similarity">
    <text evidence="2 16 17">Belongs to the glutamine synthetase family.</text>
</comment>
<evidence type="ECO:0000256" key="18">
    <source>
        <dbReference type="RuleBase" id="RU004356"/>
    </source>
</evidence>